<dbReference type="EMBL" id="CP001682">
    <property type="protein sequence ID" value="ACU94954.1"/>
    <property type="molecule type" value="Genomic_DNA"/>
</dbReference>
<organism evidence="7 8">
    <name type="scientific">Cryptobacterium curtum (strain ATCC 700683 / DSM 15641 / CCUG 43107 / 12-3)</name>
    <dbReference type="NCBI Taxonomy" id="469378"/>
    <lineage>
        <taxon>Bacteria</taxon>
        <taxon>Bacillati</taxon>
        <taxon>Actinomycetota</taxon>
        <taxon>Coriobacteriia</taxon>
        <taxon>Eggerthellales</taxon>
        <taxon>Eggerthellaceae</taxon>
        <taxon>Cryptobacterium</taxon>
    </lineage>
</organism>
<dbReference type="PANTHER" id="PTHR34478">
    <property type="entry name" value="PROTEIN LEMA"/>
    <property type="match status" value="1"/>
</dbReference>
<keyword evidence="5 6" id="KW-0472">Membrane</keyword>
<proteinExistence type="inferred from homology"/>
<accession>C7ML07</accession>
<keyword evidence="4 6" id="KW-1133">Transmembrane helix</keyword>
<dbReference type="eggNOG" id="COG1704">
    <property type="taxonomic scope" value="Bacteria"/>
</dbReference>
<dbReference type="Pfam" id="PF04011">
    <property type="entry name" value="LemA"/>
    <property type="match status" value="1"/>
</dbReference>
<protein>
    <submittedName>
        <fullName evidence="7">Uncharacterized conserved protein</fullName>
    </submittedName>
</protein>
<comment type="similarity">
    <text evidence="2">Belongs to the LemA family.</text>
</comment>
<evidence type="ECO:0000256" key="3">
    <source>
        <dbReference type="ARBA" id="ARBA00022692"/>
    </source>
</evidence>
<reference evidence="7 8" key="1">
    <citation type="journal article" date="2009" name="Stand. Genomic Sci.">
        <title>Complete genome sequence of Cryptobacterium curtum type strain (12-3).</title>
        <authorList>
            <person name="Mavrommatis K."/>
            <person name="Pukall R."/>
            <person name="Rohde C."/>
            <person name="Chen F."/>
            <person name="Sims D."/>
            <person name="Brettin T."/>
            <person name="Kuske C."/>
            <person name="Detter J.C."/>
            <person name="Han C."/>
            <person name="Lapidus A."/>
            <person name="Copeland A."/>
            <person name="Glavina Del Rio T."/>
            <person name="Nolan M."/>
            <person name="Lucas S."/>
            <person name="Tice H."/>
            <person name="Cheng J.F."/>
            <person name="Bruce D."/>
            <person name="Goodwin L."/>
            <person name="Pitluck S."/>
            <person name="Ovchinnikova G."/>
            <person name="Pati A."/>
            <person name="Ivanova N."/>
            <person name="Chen A."/>
            <person name="Palaniappan K."/>
            <person name="Chain P."/>
            <person name="D'haeseleer P."/>
            <person name="Goker M."/>
            <person name="Bristow J."/>
            <person name="Eisen J.A."/>
            <person name="Markowitz V."/>
            <person name="Hugenholtz P."/>
            <person name="Rohde M."/>
            <person name="Klenk H.P."/>
            <person name="Kyrpides N.C."/>
        </authorList>
    </citation>
    <scope>NUCLEOTIDE SEQUENCE [LARGE SCALE GENOMIC DNA]</scope>
    <source>
        <strain evidence="8">ATCC 700683 / DSM 15641 / 12-3</strain>
    </source>
</reference>
<gene>
    <name evidence="7" type="ordered locus">Ccur_12740</name>
</gene>
<dbReference type="KEGG" id="ccu:Ccur_12740"/>
<dbReference type="GO" id="GO:0016020">
    <property type="term" value="C:membrane"/>
    <property type="evidence" value="ECO:0007669"/>
    <property type="project" value="UniProtKB-SubCell"/>
</dbReference>
<evidence type="ECO:0000313" key="8">
    <source>
        <dbReference type="Proteomes" id="UP000000954"/>
    </source>
</evidence>
<dbReference type="AlphaFoldDB" id="C7ML07"/>
<dbReference type="STRING" id="469378.Ccur_12740"/>
<evidence type="ECO:0000256" key="6">
    <source>
        <dbReference type="SAM" id="Phobius"/>
    </source>
</evidence>
<dbReference type="InterPro" id="IPR023353">
    <property type="entry name" value="LemA-like_dom_sf"/>
</dbReference>
<evidence type="ECO:0000256" key="4">
    <source>
        <dbReference type="ARBA" id="ARBA00022989"/>
    </source>
</evidence>
<evidence type="ECO:0000256" key="1">
    <source>
        <dbReference type="ARBA" id="ARBA00004167"/>
    </source>
</evidence>
<dbReference type="OrthoDB" id="9804152at2"/>
<evidence type="ECO:0000256" key="2">
    <source>
        <dbReference type="ARBA" id="ARBA00008854"/>
    </source>
</evidence>
<dbReference type="PANTHER" id="PTHR34478:SF2">
    <property type="entry name" value="MEMBRANE PROTEIN"/>
    <property type="match status" value="1"/>
</dbReference>
<name>C7ML07_CRYCD</name>
<comment type="subcellular location">
    <subcellularLocation>
        <location evidence="1">Membrane</location>
        <topology evidence="1">Single-pass membrane protein</topology>
    </subcellularLocation>
</comment>
<feature type="transmembrane region" description="Helical" evidence="6">
    <location>
        <begin position="6"/>
        <end position="23"/>
    </location>
</feature>
<dbReference type="InterPro" id="IPR007156">
    <property type="entry name" value="MamQ_LemA"/>
</dbReference>
<dbReference type="SUPFAM" id="SSF140478">
    <property type="entry name" value="LemA-like"/>
    <property type="match status" value="1"/>
</dbReference>
<sequence length="186" mass="20536">MISAILIIVGIIVVLAIALIALYNNLIKLRNRVDNAWSQIDVQLQRRLDLIPNLVETVKGYAQHERKTLDEVTQARAAVATAQTPGEKMAADNVLTSTLKTLFAVSESYPELKANENFLDLQNQLSDTEDKISYMRQSYNDTVMNFNNAIQTFPAVLIAGAMGFTKRESFDAASGAEQAPAVQFQS</sequence>
<dbReference type="Gene3D" id="1.20.1440.20">
    <property type="entry name" value="LemA-like domain"/>
    <property type="match status" value="1"/>
</dbReference>
<dbReference type="RefSeq" id="WP_015778817.1">
    <property type="nucleotide sequence ID" value="NC_013170.1"/>
</dbReference>
<dbReference type="Proteomes" id="UP000000954">
    <property type="component" value="Chromosome"/>
</dbReference>
<keyword evidence="8" id="KW-1185">Reference proteome</keyword>
<evidence type="ECO:0000313" key="7">
    <source>
        <dbReference type="EMBL" id="ACU94954.1"/>
    </source>
</evidence>
<keyword evidence="3 6" id="KW-0812">Transmembrane</keyword>
<evidence type="ECO:0000256" key="5">
    <source>
        <dbReference type="ARBA" id="ARBA00023136"/>
    </source>
</evidence>
<dbReference type="HOGENOM" id="CLU_056714_0_1_11"/>